<name>A0A124SFI5_CYNCS</name>
<comment type="caution">
    <text evidence="2">The sequence shown here is derived from an EMBL/GenBank/DDBJ whole genome shotgun (WGS) entry which is preliminary data.</text>
</comment>
<proteinExistence type="predicted"/>
<accession>A0A124SFI5</accession>
<organism evidence="2 3">
    <name type="scientific">Cynara cardunculus var. scolymus</name>
    <name type="common">Globe artichoke</name>
    <name type="synonym">Cynara scolymus</name>
    <dbReference type="NCBI Taxonomy" id="59895"/>
    <lineage>
        <taxon>Eukaryota</taxon>
        <taxon>Viridiplantae</taxon>
        <taxon>Streptophyta</taxon>
        <taxon>Embryophyta</taxon>
        <taxon>Tracheophyta</taxon>
        <taxon>Spermatophyta</taxon>
        <taxon>Magnoliopsida</taxon>
        <taxon>eudicotyledons</taxon>
        <taxon>Gunneridae</taxon>
        <taxon>Pentapetalae</taxon>
        <taxon>asterids</taxon>
        <taxon>campanulids</taxon>
        <taxon>Asterales</taxon>
        <taxon>Asteraceae</taxon>
        <taxon>Carduoideae</taxon>
        <taxon>Cardueae</taxon>
        <taxon>Carduinae</taxon>
        <taxon>Cynara</taxon>
    </lineage>
</organism>
<keyword evidence="1" id="KW-0472">Membrane</keyword>
<keyword evidence="3" id="KW-1185">Reference proteome</keyword>
<dbReference type="InterPro" id="IPR009305">
    <property type="entry name" value="Mpo1-like"/>
</dbReference>
<feature type="transmembrane region" description="Helical" evidence="1">
    <location>
        <begin position="28"/>
        <end position="55"/>
    </location>
</feature>
<dbReference type="AlphaFoldDB" id="A0A124SFI5"/>
<dbReference type="Pfam" id="PF06127">
    <property type="entry name" value="Mpo1-like"/>
    <property type="match status" value="1"/>
</dbReference>
<dbReference type="PANTHER" id="PTHR34205">
    <property type="entry name" value="TRANSMEMBRANE PROTEIN"/>
    <property type="match status" value="1"/>
</dbReference>
<protein>
    <submittedName>
        <fullName evidence="2">Uncharacterized protein</fullName>
    </submittedName>
</protein>
<sequence length="138" mass="16283">MVNFRSMEEFWLFYMNQHSKPATRRWHFAGTLSSLLCLIYALVFNWWFLFCVPLFGYGMAWYSHFYVEGNIPATFGHPIWSLLCDWRMFGLMLTGQMDREIKRLAVPALVPECVSVLLAERFPNMAEKRGLMVIGREE</sequence>
<reference evidence="2 3" key="1">
    <citation type="journal article" date="2016" name="Sci. Rep.">
        <title>The genome sequence of the outbreeding globe artichoke constructed de novo incorporating a phase-aware low-pass sequencing strategy of F1 progeny.</title>
        <authorList>
            <person name="Scaglione D."/>
            <person name="Reyes-Chin-Wo S."/>
            <person name="Acquadro A."/>
            <person name="Froenicke L."/>
            <person name="Portis E."/>
            <person name="Beitel C."/>
            <person name="Tirone M."/>
            <person name="Mauro R."/>
            <person name="Lo Monaco A."/>
            <person name="Mauromicale G."/>
            <person name="Faccioli P."/>
            <person name="Cattivelli L."/>
            <person name="Rieseberg L."/>
            <person name="Michelmore R."/>
            <person name="Lanteri S."/>
        </authorList>
    </citation>
    <scope>NUCLEOTIDE SEQUENCE [LARGE SCALE GENOMIC DNA]</scope>
    <source>
        <strain evidence="2">2C</strain>
    </source>
</reference>
<dbReference type="PANTHER" id="PTHR34205:SF2">
    <property type="entry name" value="DUF962 DOMAIN-CONTAINING PROTEIN"/>
    <property type="match status" value="1"/>
</dbReference>
<dbReference type="EMBL" id="LEKV01002363">
    <property type="protein sequence ID" value="KVI03348.1"/>
    <property type="molecule type" value="Genomic_DNA"/>
</dbReference>
<evidence type="ECO:0000256" key="1">
    <source>
        <dbReference type="SAM" id="Phobius"/>
    </source>
</evidence>
<dbReference type="OMA" id="FRHPLYS"/>
<dbReference type="Proteomes" id="UP000243975">
    <property type="component" value="Unassembled WGS sequence"/>
</dbReference>
<keyword evidence="1" id="KW-1133">Transmembrane helix</keyword>
<evidence type="ECO:0000313" key="3">
    <source>
        <dbReference type="Proteomes" id="UP000243975"/>
    </source>
</evidence>
<evidence type="ECO:0000313" key="2">
    <source>
        <dbReference type="EMBL" id="KVI03348.1"/>
    </source>
</evidence>
<keyword evidence="1" id="KW-0812">Transmembrane</keyword>
<gene>
    <name evidence="2" type="ORF">Ccrd_018353</name>
</gene>
<dbReference type="Gramene" id="KVI03348">
    <property type="protein sequence ID" value="KVI03348"/>
    <property type="gene ID" value="Ccrd_018353"/>
</dbReference>